<feature type="binding site" evidence="3">
    <location>
        <position position="61"/>
    </location>
    <ligand>
        <name>Mg(2+)</name>
        <dbReference type="ChEBI" id="CHEBI:18420"/>
        <label>1</label>
    </ligand>
</feature>
<dbReference type="RefSeq" id="WP_147144595.1">
    <property type="nucleotide sequence ID" value="NZ_BAABIJ010000002.1"/>
</dbReference>
<keyword evidence="2 4" id="KW-0378">Hydrolase</keyword>
<comment type="similarity">
    <text evidence="1">Belongs to the ADP-ribosylglycohydrolase family.</text>
</comment>
<evidence type="ECO:0000256" key="3">
    <source>
        <dbReference type="PIRSR" id="PIRSR605502-1"/>
    </source>
</evidence>
<feature type="binding site" evidence="3">
    <location>
        <position position="304"/>
    </location>
    <ligand>
        <name>Mg(2+)</name>
        <dbReference type="ChEBI" id="CHEBI:18420"/>
        <label>2</label>
    </ligand>
</feature>
<dbReference type="AlphaFoldDB" id="A0A562ULL4"/>
<feature type="binding site" evidence="3">
    <location>
        <position position="60"/>
    </location>
    <ligand>
        <name>Mg(2+)</name>
        <dbReference type="ChEBI" id="CHEBI:18420"/>
        <label>1</label>
    </ligand>
</feature>
<keyword evidence="5" id="KW-1185">Reference proteome</keyword>
<evidence type="ECO:0000313" key="5">
    <source>
        <dbReference type="Proteomes" id="UP000321617"/>
    </source>
</evidence>
<feature type="binding site" evidence="3">
    <location>
        <position position="307"/>
    </location>
    <ligand>
        <name>Mg(2+)</name>
        <dbReference type="ChEBI" id="CHEBI:18420"/>
        <label>1</label>
    </ligand>
</feature>
<dbReference type="Pfam" id="PF03747">
    <property type="entry name" value="ADP_ribosyl_GH"/>
    <property type="match status" value="1"/>
</dbReference>
<dbReference type="Gene3D" id="1.10.4080.10">
    <property type="entry name" value="ADP-ribosylation/Crystallin J1"/>
    <property type="match status" value="1"/>
</dbReference>
<dbReference type="InterPro" id="IPR005502">
    <property type="entry name" value="Ribosyl_crysJ1"/>
</dbReference>
<sequence>MDHSDVEAAVFASRVTGCLLAGAVGDALGGPVEFSTLFGLRRQYGDAGITDLERTASITDDTQMTLFTVEGLIRHRVRIPGRSAGSVERAVSRALYRWRETQNHGSPADVAPGEHRDGWLLSREWLYRRRAPGQACLSGVERRLSHFAEWGRSGEINPESKGCGTVMRSAPFGLYAVDAPTAFELAARCAQYTHGHPTGYLAAGAFAALIHHVGRGVELTPAVSLTLDLLSGYPGGDETAEALRGALALAEQGSPTAEKVELLGGGWVAEEALAIAVYCASTATGAGAVRMRRALLSSVNHSGDSDSTGAMCGNLMGALLGAEAIPGDWLARLEHRDEIGALAADFVLSLRDGGVLSRGLAAWQSRYPGA</sequence>
<dbReference type="Proteomes" id="UP000321617">
    <property type="component" value="Unassembled WGS sequence"/>
</dbReference>
<dbReference type="OrthoDB" id="4871367at2"/>
<dbReference type="GO" id="GO:0016787">
    <property type="term" value="F:hydrolase activity"/>
    <property type="evidence" value="ECO:0007669"/>
    <property type="project" value="UniProtKB-KW"/>
</dbReference>
<keyword evidence="3" id="KW-0460">Magnesium</keyword>
<proteinExistence type="inferred from homology"/>
<reference evidence="4 5" key="1">
    <citation type="journal article" date="2013" name="Stand. Genomic Sci.">
        <title>Genomic Encyclopedia of Type Strains, Phase I: The one thousand microbial genomes (KMG-I) project.</title>
        <authorList>
            <person name="Kyrpides N.C."/>
            <person name="Woyke T."/>
            <person name="Eisen J.A."/>
            <person name="Garrity G."/>
            <person name="Lilburn T.G."/>
            <person name="Beck B.J."/>
            <person name="Whitman W.B."/>
            <person name="Hugenholtz P."/>
            <person name="Klenk H.P."/>
        </authorList>
    </citation>
    <scope>NUCLEOTIDE SEQUENCE [LARGE SCALE GENOMIC DNA]</scope>
    <source>
        <strain evidence="4 5">DSM 45044</strain>
    </source>
</reference>
<dbReference type="InterPro" id="IPR036705">
    <property type="entry name" value="Ribosyl_crysJ1_sf"/>
</dbReference>
<protein>
    <submittedName>
        <fullName evidence="4">ADP-ribosylglycohydrolase</fullName>
    </submittedName>
</protein>
<comment type="cofactor">
    <cofactor evidence="3">
        <name>Mg(2+)</name>
        <dbReference type="ChEBI" id="CHEBI:18420"/>
    </cofactor>
    <text evidence="3">Binds 2 magnesium ions per subunit.</text>
</comment>
<organism evidence="4 5">
    <name type="scientific">Stackebrandtia albiflava</name>
    <dbReference type="NCBI Taxonomy" id="406432"/>
    <lineage>
        <taxon>Bacteria</taxon>
        <taxon>Bacillati</taxon>
        <taxon>Actinomycetota</taxon>
        <taxon>Actinomycetes</taxon>
        <taxon>Glycomycetales</taxon>
        <taxon>Glycomycetaceae</taxon>
        <taxon>Stackebrandtia</taxon>
    </lineage>
</organism>
<name>A0A562ULL4_9ACTN</name>
<keyword evidence="3" id="KW-0479">Metal-binding</keyword>
<dbReference type="PANTHER" id="PTHR16222:SF24">
    <property type="entry name" value="ADP-RIBOSYLHYDROLASE ARH3"/>
    <property type="match status" value="1"/>
</dbReference>
<feature type="binding site" evidence="3">
    <location>
        <position position="59"/>
    </location>
    <ligand>
        <name>Mg(2+)</name>
        <dbReference type="ChEBI" id="CHEBI:18420"/>
        <label>1</label>
    </ligand>
</feature>
<dbReference type="SUPFAM" id="SSF101478">
    <property type="entry name" value="ADP-ribosylglycohydrolase"/>
    <property type="match status" value="1"/>
</dbReference>
<feature type="binding site" evidence="3">
    <location>
        <position position="306"/>
    </location>
    <ligand>
        <name>Mg(2+)</name>
        <dbReference type="ChEBI" id="CHEBI:18420"/>
        <label>1</label>
    </ligand>
</feature>
<accession>A0A562ULL4</accession>
<evidence type="ECO:0000313" key="4">
    <source>
        <dbReference type="EMBL" id="TWJ06521.1"/>
    </source>
</evidence>
<dbReference type="InterPro" id="IPR050792">
    <property type="entry name" value="ADP-ribosylglycohydrolase"/>
</dbReference>
<gene>
    <name evidence="4" type="ORF">LX16_5258</name>
</gene>
<dbReference type="EMBL" id="VLLL01000012">
    <property type="protein sequence ID" value="TWJ06521.1"/>
    <property type="molecule type" value="Genomic_DNA"/>
</dbReference>
<dbReference type="GO" id="GO:0046872">
    <property type="term" value="F:metal ion binding"/>
    <property type="evidence" value="ECO:0007669"/>
    <property type="project" value="UniProtKB-KW"/>
</dbReference>
<evidence type="ECO:0000256" key="1">
    <source>
        <dbReference type="ARBA" id="ARBA00010702"/>
    </source>
</evidence>
<comment type="caution">
    <text evidence="4">The sequence shown here is derived from an EMBL/GenBank/DDBJ whole genome shotgun (WGS) entry which is preliminary data.</text>
</comment>
<evidence type="ECO:0000256" key="2">
    <source>
        <dbReference type="ARBA" id="ARBA00022801"/>
    </source>
</evidence>
<dbReference type="PANTHER" id="PTHR16222">
    <property type="entry name" value="ADP-RIBOSYLGLYCOHYDROLASE"/>
    <property type="match status" value="1"/>
</dbReference>